<keyword evidence="3" id="KW-1185">Reference proteome</keyword>
<dbReference type="Proteomes" id="UP000485058">
    <property type="component" value="Unassembled WGS sequence"/>
</dbReference>
<dbReference type="AlphaFoldDB" id="A0A6A0A0Q0"/>
<name>A0A6A0A0Q0_HAELA</name>
<reference evidence="2 3" key="1">
    <citation type="submission" date="2020-02" db="EMBL/GenBank/DDBJ databases">
        <title>Draft genome sequence of Haematococcus lacustris strain NIES-144.</title>
        <authorList>
            <person name="Morimoto D."/>
            <person name="Nakagawa S."/>
            <person name="Yoshida T."/>
            <person name="Sawayama S."/>
        </authorList>
    </citation>
    <scope>NUCLEOTIDE SEQUENCE [LARGE SCALE GENOMIC DNA]</scope>
    <source>
        <strain evidence="2 3">NIES-144</strain>
    </source>
</reference>
<gene>
    <name evidence="2" type="ORF">HaLaN_22917</name>
</gene>
<protein>
    <submittedName>
        <fullName evidence="2">Uncharacterized protein</fullName>
    </submittedName>
</protein>
<comment type="caution">
    <text evidence="2">The sequence shown here is derived from an EMBL/GenBank/DDBJ whole genome shotgun (WGS) entry which is preliminary data.</text>
</comment>
<evidence type="ECO:0000313" key="2">
    <source>
        <dbReference type="EMBL" id="GFH25026.1"/>
    </source>
</evidence>
<sequence length="124" mass="12928">MSPLSDFIEFEDGTILCVCAPWSARLTVAPCSPHPQLTAFHQMDCLSNPPQPPPDSRSPESQRQTSAGARQWLGPPGDGPGSTWSTCHLHRAAPGATHPAGQPGPAAAADQWSAGGRSGPLWPG</sequence>
<feature type="region of interest" description="Disordered" evidence="1">
    <location>
        <begin position="42"/>
        <end position="124"/>
    </location>
</feature>
<feature type="compositionally biased region" description="Low complexity" evidence="1">
    <location>
        <begin position="92"/>
        <end position="109"/>
    </location>
</feature>
<evidence type="ECO:0000256" key="1">
    <source>
        <dbReference type="SAM" id="MobiDB-lite"/>
    </source>
</evidence>
<accession>A0A6A0A0Q0</accession>
<organism evidence="2 3">
    <name type="scientific">Haematococcus lacustris</name>
    <name type="common">Green alga</name>
    <name type="synonym">Haematococcus pluvialis</name>
    <dbReference type="NCBI Taxonomy" id="44745"/>
    <lineage>
        <taxon>Eukaryota</taxon>
        <taxon>Viridiplantae</taxon>
        <taxon>Chlorophyta</taxon>
        <taxon>core chlorophytes</taxon>
        <taxon>Chlorophyceae</taxon>
        <taxon>CS clade</taxon>
        <taxon>Chlamydomonadales</taxon>
        <taxon>Haematococcaceae</taxon>
        <taxon>Haematococcus</taxon>
    </lineage>
</organism>
<proteinExistence type="predicted"/>
<dbReference type="EMBL" id="BLLF01002695">
    <property type="protein sequence ID" value="GFH25026.1"/>
    <property type="molecule type" value="Genomic_DNA"/>
</dbReference>
<evidence type="ECO:0000313" key="3">
    <source>
        <dbReference type="Proteomes" id="UP000485058"/>
    </source>
</evidence>